<dbReference type="EMBL" id="KN825362">
    <property type="protein sequence ID" value="KIK91674.1"/>
    <property type="molecule type" value="Genomic_DNA"/>
</dbReference>
<evidence type="ECO:0000256" key="1">
    <source>
        <dbReference type="SAM" id="MobiDB-lite"/>
    </source>
</evidence>
<gene>
    <name evidence="2" type="ORF">PAXRUDRAFT_620145</name>
</gene>
<keyword evidence="3" id="KW-1185">Reference proteome</keyword>
<evidence type="ECO:0000313" key="3">
    <source>
        <dbReference type="Proteomes" id="UP000054538"/>
    </source>
</evidence>
<dbReference type="AlphaFoldDB" id="A0A0D0DYG4"/>
<feature type="region of interest" description="Disordered" evidence="1">
    <location>
        <begin position="69"/>
        <end position="92"/>
    </location>
</feature>
<feature type="region of interest" description="Disordered" evidence="1">
    <location>
        <begin position="1"/>
        <end position="22"/>
    </location>
</feature>
<reference evidence="3" key="2">
    <citation type="submission" date="2015-01" db="EMBL/GenBank/DDBJ databases">
        <title>Evolutionary Origins and Diversification of the Mycorrhizal Mutualists.</title>
        <authorList>
            <consortium name="DOE Joint Genome Institute"/>
            <consortium name="Mycorrhizal Genomics Consortium"/>
            <person name="Kohler A."/>
            <person name="Kuo A."/>
            <person name="Nagy L.G."/>
            <person name="Floudas D."/>
            <person name="Copeland A."/>
            <person name="Barry K.W."/>
            <person name="Cichocki N."/>
            <person name="Veneault-Fourrey C."/>
            <person name="LaButti K."/>
            <person name="Lindquist E.A."/>
            <person name="Lipzen A."/>
            <person name="Lundell T."/>
            <person name="Morin E."/>
            <person name="Murat C."/>
            <person name="Riley R."/>
            <person name="Ohm R."/>
            <person name="Sun H."/>
            <person name="Tunlid A."/>
            <person name="Henrissat B."/>
            <person name="Grigoriev I.V."/>
            <person name="Hibbett D.S."/>
            <person name="Martin F."/>
        </authorList>
    </citation>
    <scope>NUCLEOTIDE SEQUENCE [LARGE SCALE GENOMIC DNA]</scope>
    <source>
        <strain evidence="3">Ve08.2h10</strain>
    </source>
</reference>
<feature type="compositionally biased region" description="Basic and acidic residues" evidence="1">
    <location>
        <begin position="9"/>
        <end position="19"/>
    </location>
</feature>
<dbReference type="HOGENOM" id="CLU_2413950_0_0_1"/>
<accession>A0A0D0DYG4</accession>
<protein>
    <submittedName>
        <fullName evidence="2">Unplaced genomic scaffold scaffold_540, whole genome shotgun sequence</fullName>
    </submittedName>
</protein>
<reference evidence="2 3" key="1">
    <citation type="submission" date="2014-04" db="EMBL/GenBank/DDBJ databases">
        <authorList>
            <consortium name="DOE Joint Genome Institute"/>
            <person name="Kuo A."/>
            <person name="Kohler A."/>
            <person name="Jargeat P."/>
            <person name="Nagy L.G."/>
            <person name="Floudas D."/>
            <person name="Copeland A."/>
            <person name="Barry K.W."/>
            <person name="Cichocki N."/>
            <person name="Veneault-Fourrey C."/>
            <person name="LaButti K."/>
            <person name="Lindquist E.A."/>
            <person name="Lipzen A."/>
            <person name="Lundell T."/>
            <person name="Morin E."/>
            <person name="Murat C."/>
            <person name="Sun H."/>
            <person name="Tunlid A."/>
            <person name="Henrissat B."/>
            <person name="Grigoriev I.V."/>
            <person name="Hibbett D.S."/>
            <person name="Martin F."/>
            <person name="Nordberg H.P."/>
            <person name="Cantor M.N."/>
            <person name="Hua S.X."/>
        </authorList>
    </citation>
    <scope>NUCLEOTIDE SEQUENCE [LARGE SCALE GENOMIC DNA]</scope>
    <source>
        <strain evidence="2 3">Ve08.2h10</strain>
    </source>
</reference>
<name>A0A0D0DYG4_9AGAM</name>
<sequence>MQGNQVTKSEQDATSDHHNLHYISSTASPHTFNAQPCFLFLHRLSRSRIAELNPSSLYSSYPLSFSPLSIPPSAAPRPPPEGELDKAEGLVS</sequence>
<proteinExistence type="predicted"/>
<dbReference type="InParanoid" id="A0A0D0DYG4"/>
<feature type="compositionally biased region" description="Pro residues" evidence="1">
    <location>
        <begin position="69"/>
        <end position="81"/>
    </location>
</feature>
<evidence type="ECO:0000313" key="2">
    <source>
        <dbReference type="EMBL" id="KIK91674.1"/>
    </source>
</evidence>
<dbReference type="Proteomes" id="UP000054538">
    <property type="component" value="Unassembled WGS sequence"/>
</dbReference>
<organism evidence="2 3">
    <name type="scientific">Paxillus rubicundulus Ve08.2h10</name>
    <dbReference type="NCBI Taxonomy" id="930991"/>
    <lineage>
        <taxon>Eukaryota</taxon>
        <taxon>Fungi</taxon>
        <taxon>Dikarya</taxon>
        <taxon>Basidiomycota</taxon>
        <taxon>Agaricomycotina</taxon>
        <taxon>Agaricomycetes</taxon>
        <taxon>Agaricomycetidae</taxon>
        <taxon>Boletales</taxon>
        <taxon>Paxilineae</taxon>
        <taxon>Paxillaceae</taxon>
        <taxon>Paxillus</taxon>
    </lineage>
</organism>
<feature type="compositionally biased region" description="Basic and acidic residues" evidence="1">
    <location>
        <begin position="83"/>
        <end position="92"/>
    </location>
</feature>